<organism evidence="1 2">
    <name type="scientific">Melastoma candidum</name>
    <dbReference type="NCBI Taxonomy" id="119954"/>
    <lineage>
        <taxon>Eukaryota</taxon>
        <taxon>Viridiplantae</taxon>
        <taxon>Streptophyta</taxon>
        <taxon>Embryophyta</taxon>
        <taxon>Tracheophyta</taxon>
        <taxon>Spermatophyta</taxon>
        <taxon>Magnoliopsida</taxon>
        <taxon>eudicotyledons</taxon>
        <taxon>Gunneridae</taxon>
        <taxon>Pentapetalae</taxon>
        <taxon>rosids</taxon>
        <taxon>malvids</taxon>
        <taxon>Myrtales</taxon>
        <taxon>Melastomataceae</taxon>
        <taxon>Melastomatoideae</taxon>
        <taxon>Melastomateae</taxon>
        <taxon>Melastoma</taxon>
    </lineage>
</organism>
<keyword evidence="2" id="KW-1185">Reference proteome</keyword>
<evidence type="ECO:0000313" key="1">
    <source>
        <dbReference type="EMBL" id="KAI4381152.1"/>
    </source>
</evidence>
<reference evidence="2" key="1">
    <citation type="journal article" date="2023" name="Front. Plant Sci.">
        <title>Chromosomal-level genome assembly of Melastoma candidum provides insights into trichome evolution.</title>
        <authorList>
            <person name="Zhong Y."/>
            <person name="Wu W."/>
            <person name="Sun C."/>
            <person name="Zou P."/>
            <person name="Liu Y."/>
            <person name="Dai S."/>
            <person name="Zhou R."/>
        </authorList>
    </citation>
    <scope>NUCLEOTIDE SEQUENCE [LARGE SCALE GENOMIC DNA]</scope>
</reference>
<gene>
    <name evidence="1" type="ORF">MLD38_007259</name>
</gene>
<dbReference type="Proteomes" id="UP001057402">
    <property type="component" value="Chromosome 3"/>
</dbReference>
<protein>
    <submittedName>
        <fullName evidence="1">Uncharacterized protein</fullName>
    </submittedName>
</protein>
<dbReference type="EMBL" id="CM042882">
    <property type="protein sequence ID" value="KAI4381152.1"/>
    <property type="molecule type" value="Genomic_DNA"/>
</dbReference>
<proteinExistence type="predicted"/>
<name>A0ACB9RRS1_9MYRT</name>
<comment type="caution">
    <text evidence="1">The sequence shown here is derived from an EMBL/GenBank/DDBJ whole genome shotgun (WGS) entry which is preliminary data.</text>
</comment>
<sequence length="561" mass="60258">MAISLPRNKPLVGGFVAESRCRVASSVAPPSTQLLHTISSAGFRGRLFQRRRIGSKYDDGLTKNFAMVPEQLAPDDSAVGECMDTSSNILACGGGSSLSEKLREPTRFAEANEQPGRSLQTELIILSLPAIAGQAIEPLTQLMETAYIGQLGSLELAAAGVSMSIFNIVSKVLNIPLLSVATSFVAEDVSTTGSYQQDQSKRKPLPSVSTTLILAVVIGIFEGAALYFGCQLFLDIIGISTDSSMRVLAERFLKLRAIGAPAVVLYMAIQAIFRGFKDTKTPVWCLGIGNLSAVLMFPTLIYYFQLGVAGAAISSVLSQIIVMLLMLWHLNKRTLVEIPDMNNLQLGGYLRSGGLLVGRTAASVMTITMSTSMAARQGAIAVAAHQICLQVWLSASLVIDAQAGATQAMIAGAFAKREFKTVKELTYYALQNGLITGLSLALLLGTSFASMAAWFTNDPQVLKIVRSGTLFVSGTMPLNAFAYIFDGLHYGISDFKFAAYSMMVAGSFTCILLLQAPSFLGLSGIWIGLAIFMGIRAIAGFMRLYSKNGPWKFLREESYQL</sequence>
<evidence type="ECO:0000313" key="2">
    <source>
        <dbReference type="Proteomes" id="UP001057402"/>
    </source>
</evidence>
<accession>A0ACB9RRS1</accession>